<feature type="transmembrane region" description="Helical" evidence="1">
    <location>
        <begin position="138"/>
        <end position="156"/>
    </location>
</feature>
<dbReference type="Proteomes" id="UP000588586">
    <property type="component" value="Unassembled WGS sequence"/>
</dbReference>
<keyword evidence="1" id="KW-0472">Membrane</keyword>
<evidence type="ECO:0000313" key="3">
    <source>
        <dbReference type="EMBL" id="NNM47407.1"/>
    </source>
</evidence>
<comment type="caution">
    <text evidence="3">The sequence shown here is derived from an EMBL/GenBank/DDBJ whole genome shotgun (WGS) entry which is preliminary data.</text>
</comment>
<keyword evidence="1" id="KW-0812">Transmembrane</keyword>
<feature type="transmembrane region" description="Helical" evidence="1">
    <location>
        <begin position="12"/>
        <end position="34"/>
    </location>
</feature>
<evidence type="ECO:0000259" key="2">
    <source>
        <dbReference type="SMART" id="SM00014"/>
    </source>
</evidence>
<accession>A0A849HS37</accession>
<dbReference type="SUPFAM" id="SSF48317">
    <property type="entry name" value="Acid phosphatase/Vanadium-dependent haloperoxidase"/>
    <property type="match status" value="1"/>
</dbReference>
<feature type="transmembrane region" description="Helical" evidence="1">
    <location>
        <begin position="194"/>
        <end position="212"/>
    </location>
</feature>
<sequence length="241" mass="26333">MGRFHRDDARAFVSRAIAPGVGVWLAILGIGALLTGPFRGLARDEEAVNRVLADERNPTWNTITMLWSHIGNTEYVIGVCVLVTAVLLWRTRDWRWSVVPAIAISLQATIFVIATAIIGRPRPTVEHLDPAPPTSSYPSGHVGASTALYLVLALMAGRIARPWLRWLTTVLCLLLPLLVTYARLYRGMHHVTDVAVGMLNGIGCALLAYGWWRHRSRAASAEQLPAPVVPVVQPRGAGEQA</sequence>
<dbReference type="InterPro" id="IPR000326">
    <property type="entry name" value="PAP2/HPO"/>
</dbReference>
<evidence type="ECO:0000313" key="4">
    <source>
        <dbReference type="Proteomes" id="UP000588586"/>
    </source>
</evidence>
<protein>
    <submittedName>
        <fullName evidence="3">Phosphatase PAP2 family protein</fullName>
    </submittedName>
</protein>
<dbReference type="EMBL" id="JABEPQ010000003">
    <property type="protein sequence ID" value="NNM47407.1"/>
    <property type="molecule type" value="Genomic_DNA"/>
</dbReference>
<proteinExistence type="predicted"/>
<organism evidence="3 4">
    <name type="scientific">Knoellia koreensis</name>
    <dbReference type="NCBI Taxonomy" id="2730921"/>
    <lineage>
        <taxon>Bacteria</taxon>
        <taxon>Bacillati</taxon>
        <taxon>Actinomycetota</taxon>
        <taxon>Actinomycetes</taxon>
        <taxon>Micrococcales</taxon>
        <taxon>Intrasporangiaceae</taxon>
        <taxon>Knoellia</taxon>
    </lineage>
</organism>
<dbReference type="Pfam" id="PF01569">
    <property type="entry name" value="PAP2"/>
    <property type="match status" value="1"/>
</dbReference>
<dbReference type="RefSeq" id="WP_171244506.1">
    <property type="nucleotide sequence ID" value="NZ_JABEPQ010000003.1"/>
</dbReference>
<gene>
    <name evidence="3" type="ORF">HJG52_15525</name>
</gene>
<feature type="transmembrane region" description="Helical" evidence="1">
    <location>
        <begin position="163"/>
        <end position="182"/>
    </location>
</feature>
<dbReference type="PANTHER" id="PTHR14969">
    <property type="entry name" value="SPHINGOSINE-1-PHOSPHATE PHOSPHOHYDROLASE"/>
    <property type="match status" value="1"/>
</dbReference>
<dbReference type="PANTHER" id="PTHR14969:SF13">
    <property type="entry name" value="AT30094P"/>
    <property type="match status" value="1"/>
</dbReference>
<reference evidence="3 4" key="1">
    <citation type="submission" date="2020-04" db="EMBL/GenBank/DDBJ databases">
        <title>Knoellia sp. isolate from air conditioner.</title>
        <authorList>
            <person name="Chea S."/>
            <person name="Kim D.-U."/>
        </authorList>
    </citation>
    <scope>NUCLEOTIDE SEQUENCE [LARGE SCALE GENOMIC DNA]</scope>
    <source>
        <strain evidence="3 4">DB2414S</strain>
    </source>
</reference>
<keyword evidence="1" id="KW-1133">Transmembrane helix</keyword>
<dbReference type="AlphaFoldDB" id="A0A849HS37"/>
<feature type="transmembrane region" description="Helical" evidence="1">
    <location>
        <begin position="96"/>
        <end position="118"/>
    </location>
</feature>
<feature type="transmembrane region" description="Helical" evidence="1">
    <location>
        <begin position="66"/>
        <end position="89"/>
    </location>
</feature>
<evidence type="ECO:0000256" key="1">
    <source>
        <dbReference type="SAM" id="Phobius"/>
    </source>
</evidence>
<name>A0A849HS37_9MICO</name>
<feature type="domain" description="Phosphatidic acid phosphatase type 2/haloperoxidase" evidence="2">
    <location>
        <begin position="98"/>
        <end position="209"/>
    </location>
</feature>
<dbReference type="InterPro" id="IPR036938">
    <property type="entry name" value="PAP2/HPO_sf"/>
</dbReference>
<dbReference type="SMART" id="SM00014">
    <property type="entry name" value="acidPPc"/>
    <property type="match status" value="1"/>
</dbReference>
<dbReference type="Gene3D" id="1.20.144.10">
    <property type="entry name" value="Phosphatidic acid phosphatase type 2/haloperoxidase"/>
    <property type="match status" value="2"/>
</dbReference>
<keyword evidence="4" id="KW-1185">Reference proteome</keyword>